<organism evidence="1 2">
    <name type="scientific">Pleurodeles waltl</name>
    <name type="common">Iberian ribbed newt</name>
    <dbReference type="NCBI Taxonomy" id="8319"/>
    <lineage>
        <taxon>Eukaryota</taxon>
        <taxon>Metazoa</taxon>
        <taxon>Chordata</taxon>
        <taxon>Craniata</taxon>
        <taxon>Vertebrata</taxon>
        <taxon>Euteleostomi</taxon>
        <taxon>Amphibia</taxon>
        <taxon>Batrachia</taxon>
        <taxon>Caudata</taxon>
        <taxon>Salamandroidea</taxon>
        <taxon>Salamandridae</taxon>
        <taxon>Pleurodelinae</taxon>
        <taxon>Pleurodeles</taxon>
    </lineage>
</organism>
<evidence type="ECO:0000313" key="2">
    <source>
        <dbReference type="Proteomes" id="UP001066276"/>
    </source>
</evidence>
<dbReference type="EMBL" id="JANPWB010000003">
    <property type="protein sequence ID" value="KAJ1196990.1"/>
    <property type="molecule type" value="Genomic_DNA"/>
</dbReference>
<reference evidence="1" key="1">
    <citation type="journal article" date="2022" name="bioRxiv">
        <title>Sequencing and chromosome-scale assembly of the giantPleurodeles waltlgenome.</title>
        <authorList>
            <person name="Brown T."/>
            <person name="Elewa A."/>
            <person name="Iarovenko S."/>
            <person name="Subramanian E."/>
            <person name="Araus A.J."/>
            <person name="Petzold A."/>
            <person name="Susuki M."/>
            <person name="Suzuki K.-i.T."/>
            <person name="Hayashi T."/>
            <person name="Toyoda A."/>
            <person name="Oliveira C."/>
            <person name="Osipova E."/>
            <person name="Leigh N.D."/>
            <person name="Simon A."/>
            <person name="Yun M.H."/>
        </authorList>
    </citation>
    <scope>NUCLEOTIDE SEQUENCE</scope>
    <source>
        <strain evidence="1">20211129_DDA</strain>
        <tissue evidence="1">Liver</tissue>
    </source>
</reference>
<keyword evidence="2" id="KW-1185">Reference proteome</keyword>
<comment type="caution">
    <text evidence="1">The sequence shown here is derived from an EMBL/GenBank/DDBJ whole genome shotgun (WGS) entry which is preliminary data.</text>
</comment>
<name>A0AAV7V8B1_PLEWA</name>
<protein>
    <submittedName>
        <fullName evidence="1">Uncharacterized protein</fullName>
    </submittedName>
</protein>
<proteinExistence type="predicted"/>
<dbReference type="AlphaFoldDB" id="A0AAV7V8B1"/>
<dbReference type="Proteomes" id="UP001066276">
    <property type="component" value="Chromosome 2_1"/>
</dbReference>
<accession>A0AAV7V8B1</accession>
<gene>
    <name evidence="1" type="ORF">NDU88_000853</name>
</gene>
<evidence type="ECO:0000313" key="1">
    <source>
        <dbReference type="EMBL" id="KAJ1196990.1"/>
    </source>
</evidence>
<sequence>MAAPATATGGVLSNLLNSPPQRPLPGAAAFSQRIFGFQAPDGFLGAALGVEARNIKKGQAYREVKLCCACQMWRKVWKPVAKHQQEQLVRPLSCRGQEAALLLKDAPLP</sequence>